<dbReference type="KEGG" id="kor:AWR26_22095"/>
<dbReference type="Pfam" id="PF12680">
    <property type="entry name" value="SnoaL_2"/>
    <property type="match status" value="1"/>
</dbReference>
<reference evidence="3 5" key="1">
    <citation type="submission" date="2016-10" db="EMBL/GenBank/DDBJ databases">
        <authorList>
            <person name="Varghese N."/>
            <person name="Submissions S."/>
        </authorList>
    </citation>
    <scope>NUCLEOTIDE SEQUENCE [LARGE SCALE GENOMIC DNA]</scope>
    <source>
        <strain evidence="3 5">CGMCC 1.7012</strain>
    </source>
</reference>
<dbReference type="EMBL" id="FOKO01000005">
    <property type="protein sequence ID" value="SFD05099.1"/>
    <property type="molecule type" value="Genomic_DNA"/>
</dbReference>
<evidence type="ECO:0000259" key="1">
    <source>
        <dbReference type="Pfam" id="PF12680"/>
    </source>
</evidence>
<dbReference type="InterPro" id="IPR032710">
    <property type="entry name" value="NTF2-like_dom_sf"/>
</dbReference>
<gene>
    <name evidence="2" type="ORF">AWR26_22095</name>
    <name evidence="3" type="ORF">SAMN05216286_4100</name>
</gene>
<evidence type="ECO:0000313" key="5">
    <source>
        <dbReference type="Proteomes" id="UP000182314"/>
    </source>
</evidence>
<evidence type="ECO:0000313" key="3">
    <source>
        <dbReference type="EMBL" id="SFD05099.1"/>
    </source>
</evidence>
<dbReference type="Gene3D" id="3.10.450.50">
    <property type="match status" value="1"/>
</dbReference>
<accession>A0AA94H711</accession>
<sequence>MSLSLPHAISTYFAISNGGDIANIKHCFTADAVVTDEGKTHQGHAAIEAWQRAAQAAFDYSVEPVQLFTDGNRVTVMSNVVGNFPGSPVVLKHTFGLAGDKINALEIV</sequence>
<dbReference type="Proteomes" id="UP000078227">
    <property type="component" value="Chromosome"/>
</dbReference>
<dbReference type="Proteomes" id="UP000182314">
    <property type="component" value="Unassembled WGS sequence"/>
</dbReference>
<name>A0AA94H711_9ENTR</name>
<dbReference type="EMBL" id="CP014007">
    <property type="protein sequence ID" value="ANI84711.1"/>
    <property type="molecule type" value="Genomic_DNA"/>
</dbReference>
<keyword evidence="4" id="KW-1185">Reference proteome</keyword>
<evidence type="ECO:0000313" key="4">
    <source>
        <dbReference type="Proteomes" id="UP000078227"/>
    </source>
</evidence>
<evidence type="ECO:0000313" key="2">
    <source>
        <dbReference type="EMBL" id="ANI84711.1"/>
    </source>
</evidence>
<feature type="domain" description="SnoaL-like" evidence="1">
    <location>
        <begin position="11"/>
        <end position="91"/>
    </location>
</feature>
<dbReference type="AlphaFoldDB" id="A0AA94H711"/>
<dbReference type="RefSeq" id="WP_064568591.1">
    <property type="nucleotide sequence ID" value="NZ_CP014007.2"/>
</dbReference>
<organism evidence="3 5">
    <name type="scientific">Kosakonia oryzae</name>
    <dbReference type="NCBI Taxonomy" id="497725"/>
    <lineage>
        <taxon>Bacteria</taxon>
        <taxon>Pseudomonadati</taxon>
        <taxon>Pseudomonadota</taxon>
        <taxon>Gammaproteobacteria</taxon>
        <taxon>Enterobacterales</taxon>
        <taxon>Enterobacteriaceae</taxon>
        <taxon>Kosakonia</taxon>
    </lineage>
</organism>
<dbReference type="InterPro" id="IPR037401">
    <property type="entry name" value="SnoaL-like"/>
</dbReference>
<protein>
    <submittedName>
        <fullName evidence="2">Nuclear transport factor 2 family protein</fullName>
    </submittedName>
    <submittedName>
        <fullName evidence="3">SnoaL-like domain-containing protein</fullName>
    </submittedName>
</protein>
<proteinExistence type="predicted"/>
<dbReference type="SUPFAM" id="SSF54427">
    <property type="entry name" value="NTF2-like"/>
    <property type="match status" value="1"/>
</dbReference>
<reference evidence="2 4" key="2">
    <citation type="submission" date="2021-03" db="EMBL/GenBank/DDBJ databases">
        <authorList>
            <person name="Li Y."/>
            <person name="Li S."/>
            <person name="Chen M."/>
            <person name="Peng G."/>
            <person name="Tan Z."/>
            <person name="An Q."/>
        </authorList>
    </citation>
    <scope>NUCLEOTIDE SEQUENCE [LARGE SCALE GENOMIC DNA]</scope>
    <source>
        <strain evidence="2 4">Ola 51</strain>
    </source>
</reference>